<dbReference type="EMBL" id="JAABOA010008459">
    <property type="protein sequence ID" value="KAF9534554.1"/>
    <property type="molecule type" value="Genomic_DNA"/>
</dbReference>
<sequence>PPRRERAISTSNATDAGSEVTPGSSPTPGSLSLNKFLKSIRKGSSKSSIKELQQQQQQPHQLLPQPSSIKGDPKRYSIGSELDPMADIDSNGAISGEGYEKETDGSGKPTSRGSATAQANSKRGPGSGLNQWMKDRFHKRTNSNELVMDGLDNHSTIETHT</sequence>
<feature type="compositionally biased region" description="Basic and acidic residues" evidence="1">
    <location>
        <begin position="151"/>
        <end position="161"/>
    </location>
</feature>
<comment type="caution">
    <text evidence="2">The sequence shown here is derived from an EMBL/GenBank/DDBJ whole genome shotgun (WGS) entry which is preliminary data.</text>
</comment>
<protein>
    <submittedName>
        <fullName evidence="2">Uncharacterized protein</fullName>
    </submittedName>
</protein>
<feature type="non-terminal residue" evidence="2">
    <location>
        <position position="1"/>
    </location>
</feature>
<gene>
    <name evidence="2" type="ORF">BGW38_010445</name>
</gene>
<feature type="compositionally biased region" description="Polar residues" evidence="1">
    <location>
        <begin position="108"/>
        <end position="121"/>
    </location>
</feature>
<feature type="compositionally biased region" description="Low complexity" evidence="1">
    <location>
        <begin position="21"/>
        <end position="33"/>
    </location>
</feature>
<keyword evidence="3" id="KW-1185">Reference proteome</keyword>
<organism evidence="2 3">
    <name type="scientific">Lunasporangiospora selenospora</name>
    <dbReference type="NCBI Taxonomy" id="979761"/>
    <lineage>
        <taxon>Eukaryota</taxon>
        <taxon>Fungi</taxon>
        <taxon>Fungi incertae sedis</taxon>
        <taxon>Mucoromycota</taxon>
        <taxon>Mortierellomycotina</taxon>
        <taxon>Mortierellomycetes</taxon>
        <taxon>Mortierellales</taxon>
        <taxon>Mortierellaceae</taxon>
        <taxon>Lunasporangiospora</taxon>
    </lineage>
</organism>
<evidence type="ECO:0000256" key="1">
    <source>
        <dbReference type="SAM" id="MobiDB-lite"/>
    </source>
</evidence>
<feature type="compositionally biased region" description="Low complexity" evidence="1">
    <location>
        <begin position="45"/>
        <end position="66"/>
    </location>
</feature>
<accession>A0A9P6ET57</accession>
<name>A0A9P6ET57_9FUNG</name>
<feature type="region of interest" description="Disordered" evidence="1">
    <location>
        <begin position="1"/>
        <end position="161"/>
    </location>
</feature>
<feature type="non-terminal residue" evidence="2">
    <location>
        <position position="161"/>
    </location>
</feature>
<dbReference type="Proteomes" id="UP000780801">
    <property type="component" value="Unassembled WGS sequence"/>
</dbReference>
<evidence type="ECO:0000313" key="2">
    <source>
        <dbReference type="EMBL" id="KAF9534554.1"/>
    </source>
</evidence>
<reference evidence="2" key="1">
    <citation type="journal article" date="2020" name="Fungal Divers.">
        <title>Resolving the Mortierellaceae phylogeny through synthesis of multi-gene phylogenetics and phylogenomics.</title>
        <authorList>
            <person name="Vandepol N."/>
            <person name="Liber J."/>
            <person name="Desiro A."/>
            <person name="Na H."/>
            <person name="Kennedy M."/>
            <person name="Barry K."/>
            <person name="Grigoriev I.V."/>
            <person name="Miller A.N."/>
            <person name="O'Donnell K."/>
            <person name="Stajich J.E."/>
            <person name="Bonito G."/>
        </authorList>
    </citation>
    <scope>NUCLEOTIDE SEQUENCE</scope>
    <source>
        <strain evidence="2">KOD1015</strain>
    </source>
</reference>
<evidence type="ECO:0000313" key="3">
    <source>
        <dbReference type="Proteomes" id="UP000780801"/>
    </source>
</evidence>
<dbReference type="AlphaFoldDB" id="A0A9P6ET57"/>
<proteinExistence type="predicted"/>